<feature type="transmembrane region" description="Helical" evidence="2">
    <location>
        <begin position="78"/>
        <end position="97"/>
    </location>
</feature>
<dbReference type="EMBL" id="VCLB01000007">
    <property type="protein sequence ID" value="TNB47145.1"/>
    <property type="molecule type" value="Genomic_DNA"/>
</dbReference>
<feature type="transmembrane region" description="Helical" evidence="2">
    <location>
        <begin position="346"/>
        <end position="364"/>
    </location>
</feature>
<evidence type="ECO:0000313" key="3">
    <source>
        <dbReference type="EMBL" id="TNB47145.1"/>
    </source>
</evidence>
<feature type="compositionally biased region" description="Acidic residues" evidence="1">
    <location>
        <begin position="1"/>
        <end position="13"/>
    </location>
</feature>
<dbReference type="OrthoDB" id="9809910at2"/>
<feature type="transmembrane region" description="Helical" evidence="2">
    <location>
        <begin position="167"/>
        <end position="184"/>
    </location>
</feature>
<accession>A0A5C4JNX8</accession>
<dbReference type="InterPro" id="IPR007820">
    <property type="entry name" value="AbrB_fam"/>
</dbReference>
<reference evidence="3 4" key="2">
    <citation type="submission" date="2019-06" db="EMBL/GenBank/DDBJ databases">
        <title>Martelella lutilitoris sp. nov., isolated from a tidal mudflat.</title>
        <authorList>
            <person name="Kim Y.-J."/>
        </authorList>
    </citation>
    <scope>NUCLEOTIDE SEQUENCE [LARGE SCALE GENOMIC DNA]</scope>
    <source>
        <strain evidence="3 4">GH2-6</strain>
    </source>
</reference>
<feature type="transmembrane region" description="Helical" evidence="2">
    <location>
        <begin position="136"/>
        <end position="155"/>
    </location>
</feature>
<dbReference type="AlphaFoldDB" id="A0A5C4JNX8"/>
<comment type="caution">
    <text evidence="3">The sequence shown here is derived from an EMBL/GenBank/DDBJ whole genome shotgun (WGS) entry which is preliminary data.</text>
</comment>
<proteinExistence type="predicted"/>
<feature type="transmembrane region" description="Helical" evidence="2">
    <location>
        <begin position="283"/>
        <end position="305"/>
    </location>
</feature>
<evidence type="ECO:0000256" key="2">
    <source>
        <dbReference type="SAM" id="Phobius"/>
    </source>
</evidence>
<feature type="transmembrane region" description="Helical" evidence="2">
    <location>
        <begin position="204"/>
        <end position="221"/>
    </location>
</feature>
<evidence type="ECO:0000256" key="1">
    <source>
        <dbReference type="SAM" id="MobiDB-lite"/>
    </source>
</evidence>
<name>A0A5C4JNX8_9HYPH</name>
<organism evidence="3 4">
    <name type="scientific">Martelella lutilitoris</name>
    <dbReference type="NCBI Taxonomy" id="2583532"/>
    <lineage>
        <taxon>Bacteria</taxon>
        <taxon>Pseudomonadati</taxon>
        <taxon>Pseudomonadota</taxon>
        <taxon>Alphaproteobacteria</taxon>
        <taxon>Hyphomicrobiales</taxon>
        <taxon>Aurantimonadaceae</taxon>
        <taxon>Martelella</taxon>
    </lineage>
</organism>
<dbReference type="Proteomes" id="UP000307874">
    <property type="component" value="Unassembled WGS sequence"/>
</dbReference>
<dbReference type="Pfam" id="PF05145">
    <property type="entry name" value="AbrB"/>
    <property type="match status" value="1"/>
</dbReference>
<keyword evidence="2" id="KW-0812">Transmembrane</keyword>
<reference evidence="3 4" key="1">
    <citation type="submission" date="2019-05" db="EMBL/GenBank/DDBJ databases">
        <authorList>
            <person name="Lee S.D."/>
        </authorList>
    </citation>
    <scope>NUCLEOTIDE SEQUENCE [LARGE SCALE GENOMIC DNA]</scope>
    <source>
        <strain evidence="3 4">GH2-6</strain>
    </source>
</reference>
<gene>
    <name evidence="3" type="ORF">FF124_13265</name>
</gene>
<dbReference type="PANTHER" id="PTHR38457">
    <property type="entry name" value="REGULATOR ABRB-RELATED"/>
    <property type="match status" value="1"/>
</dbReference>
<keyword evidence="2" id="KW-1133">Transmembrane helix</keyword>
<feature type="transmembrane region" description="Helical" evidence="2">
    <location>
        <begin position="228"/>
        <end position="249"/>
    </location>
</feature>
<keyword evidence="2" id="KW-0472">Membrane</keyword>
<feature type="region of interest" description="Disordered" evidence="1">
    <location>
        <begin position="1"/>
        <end position="22"/>
    </location>
</feature>
<dbReference type="GO" id="GO:0010468">
    <property type="term" value="P:regulation of gene expression"/>
    <property type="evidence" value="ECO:0007669"/>
    <property type="project" value="InterPro"/>
</dbReference>
<sequence>MTSAGEPEEESPEAEASSGTARGATPWAWPGLVAVSVAFVILLSLAGLPAALLLGPMLSAIAFSFFGARIAVPRLPFNLAQGVVGLLIARTMTWPVVQEIGHDWALFVVGVLSVVFAAVALGWLLARLQVLPGTTAIWGAFPGAATVMTLMSGAFGADMRLVAFMQYTRVVIVTIVAATIARVWTGVGGEGAPEPVLWLATPDWQALLQTLLLVVIGVGVGRRSGLPAGAMIVPVIIGSALNVSGFVTIELPQPLLAVSYALVGWAIGARFDRDVIRHASRALPRVLASILALVAICAVFAVLLVEFAGIDPLSAYLATSPGGADAVAIISASTDVNVAFVMSMQIARFFFVMALGPMLARFVARRSHF</sequence>
<dbReference type="PANTHER" id="PTHR38457:SF1">
    <property type="entry name" value="REGULATOR ABRB-RELATED"/>
    <property type="match status" value="1"/>
</dbReference>
<feature type="transmembrane region" description="Helical" evidence="2">
    <location>
        <begin position="255"/>
        <end position="271"/>
    </location>
</feature>
<evidence type="ECO:0000313" key="4">
    <source>
        <dbReference type="Proteomes" id="UP000307874"/>
    </source>
</evidence>
<dbReference type="RefSeq" id="WP_138748978.1">
    <property type="nucleotide sequence ID" value="NZ_VCLB01000007.1"/>
</dbReference>
<dbReference type="NCBIfam" id="TIGR03082">
    <property type="entry name" value="Gneg_AbrB_dup"/>
    <property type="match status" value="2"/>
</dbReference>
<dbReference type="PIRSF" id="PIRSF038991">
    <property type="entry name" value="Protein_AbrB"/>
    <property type="match status" value="1"/>
</dbReference>
<feature type="transmembrane region" description="Helical" evidence="2">
    <location>
        <begin position="104"/>
        <end position="124"/>
    </location>
</feature>
<dbReference type="GO" id="GO:0016020">
    <property type="term" value="C:membrane"/>
    <property type="evidence" value="ECO:0007669"/>
    <property type="project" value="InterPro"/>
</dbReference>
<feature type="transmembrane region" description="Helical" evidence="2">
    <location>
        <begin position="52"/>
        <end position="72"/>
    </location>
</feature>
<keyword evidence="4" id="KW-1185">Reference proteome</keyword>
<protein>
    <submittedName>
        <fullName evidence="3">AbrB family transcriptional regulator</fullName>
    </submittedName>
</protein>
<dbReference type="InterPro" id="IPR017516">
    <property type="entry name" value="AbrB_dup"/>
</dbReference>
<feature type="transmembrane region" description="Helical" evidence="2">
    <location>
        <begin position="27"/>
        <end position="45"/>
    </location>
</feature>